<protein>
    <submittedName>
        <fullName evidence="2">Peptide deformylase</fullName>
    </submittedName>
</protein>
<dbReference type="Pfam" id="PF01327">
    <property type="entry name" value="Pep_deformylase"/>
    <property type="match status" value="1"/>
</dbReference>
<dbReference type="AlphaFoldDB" id="A0A0R1X502"/>
<dbReference type="InterPro" id="IPR023635">
    <property type="entry name" value="Peptide_deformylase"/>
</dbReference>
<dbReference type="STRING" id="1423782.FD32_GL001209"/>
<comment type="similarity">
    <text evidence="1">Belongs to the polypeptide deformylase family.</text>
</comment>
<dbReference type="GO" id="GO:0042586">
    <property type="term" value="F:peptide deformylase activity"/>
    <property type="evidence" value="ECO:0007669"/>
    <property type="project" value="InterPro"/>
</dbReference>
<dbReference type="NCBIfam" id="NF006670">
    <property type="entry name" value="PRK09218.1"/>
    <property type="match status" value="1"/>
</dbReference>
<dbReference type="Gene3D" id="3.90.45.10">
    <property type="entry name" value="Peptide deformylase"/>
    <property type="match status" value="1"/>
</dbReference>
<dbReference type="PRINTS" id="PR01576">
    <property type="entry name" value="PDEFORMYLASE"/>
</dbReference>
<evidence type="ECO:0000256" key="1">
    <source>
        <dbReference type="ARBA" id="ARBA00010759"/>
    </source>
</evidence>
<dbReference type="PIRSF" id="PIRSF004749">
    <property type="entry name" value="Pep_def"/>
    <property type="match status" value="1"/>
</dbReference>
<dbReference type="InterPro" id="IPR036821">
    <property type="entry name" value="Peptide_deformylase_sf"/>
</dbReference>
<dbReference type="PANTHER" id="PTHR10458:SF22">
    <property type="entry name" value="PEPTIDE DEFORMYLASE"/>
    <property type="match status" value="1"/>
</dbReference>
<gene>
    <name evidence="2" type="ORF">FD32_GL001209</name>
</gene>
<comment type="caution">
    <text evidence="2">The sequence shown here is derived from an EMBL/GenBank/DDBJ whole genome shotgun (WGS) entry which is preliminary data.</text>
</comment>
<name>A0A0R1X502_9LACO</name>
<proteinExistence type="inferred from homology"/>
<dbReference type="PATRIC" id="fig|1423782.4.peg.1260"/>
<dbReference type="RefSeq" id="WP_047768801.1">
    <property type="nucleotide sequence ID" value="NZ_AZGM01000143.1"/>
</dbReference>
<dbReference type="PANTHER" id="PTHR10458">
    <property type="entry name" value="PEPTIDE DEFORMYLASE"/>
    <property type="match status" value="1"/>
</dbReference>
<keyword evidence="3" id="KW-1185">Reference proteome</keyword>
<dbReference type="Proteomes" id="UP000051412">
    <property type="component" value="Unassembled WGS sequence"/>
</dbReference>
<accession>A0A0R1X502</accession>
<dbReference type="SUPFAM" id="SSF56420">
    <property type="entry name" value="Peptide deformylase"/>
    <property type="match status" value="1"/>
</dbReference>
<dbReference type="CDD" id="cd00487">
    <property type="entry name" value="Pep_deformylase"/>
    <property type="match status" value="1"/>
</dbReference>
<evidence type="ECO:0000313" key="2">
    <source>
        <dbReference type="EMBL" id="KRM24797.1"/>
    </source>
</evidence>
<dbReference type="EMBL" id="AZGM01000143">
    <property type="protein sequence ID" value="KRM24797.1"/>
    <property type="molecule type" value="Genomic_DNA"/>
</dbReference>
<dbReference type="OrthoDB" id="9784988at2"/>
<reference evidence="2 3" key="1">
    <citation type="journal article" date="2015" name="Genome Announc.">
        <title>Expanding the biotechnology potential of lactobacilli through comparative genomics of 213 strains and associated genera.</title>
        <authorList>
            <person name="Sun Z."/>
            <person name="Harris H.M."/>
            <person name="McCann A."/>
            <person name="Guo C."/>
            <person name="Argimon S."/>
            <person name="Zhang W."/>
            <person name="Yang X."/>
            <person name="Jeffery I.B."/>
            <person name="Cooney J.C."/>
            <person name="Kagawa T.F."/>
            <person name="Liu W."/>
            <person name="Song Y."/>
            <person name="Salvetti E."/>
            <person name="Wrobel A."/>
            <person name="Rasinkangas P."/>
            <person name="Parkhill J."/>
            <person name="Rea M.C."/>
            <person name="O'Sullivan O."/>
            <person name="Ritari J."/>
            <person name="Douillard F.P."/>
            <person name="Paul Ross R."/>
            <person name="Yang R."/>
            <person name="Briner A.E."/>
            <person name="Felis G.E."/>
            <person name="de Vos W.M."/>
            <person name="Barrangou R."/>
            <person name="Klaenhammer T.R."/>
            <person name="Caufield P.W."/>
            <person name="Cui Y."/>
            <person name="Zhang H."/>
            <person name="O'Toole P.W."/>
        </authorList>
    </citation>
    <scope>NUCLEOTIDE SEQUENCE [LARGE SCALE GENOMIC DNA]</scope>
    <source>
        <strain evidence="2 3">DSM 6035</strain>
    </source>
</reference>
<sequence length="136" mass="15155">MIKPINKDTMILSRPCQPATKADLGLASDLRDTLQANADRCVGMGANMIGVTKQVIIAQLGPFPVVMFNPTIIKKQGPYQTKEGCLSLPGQRPVTRYQKIQVRFRNENWQKQELSLDGFAAEIVQHEVDHCHGILI</sequence>
<organism evidence="2 3">
    <name type="scientific">Limosilactobacillus panis DSM 6035</name>
    <dbReference type="NCBI Taxonomy" id="1423782"/>
    <lineage>
        <taxon>Bacteria</taxon>
        <taxon>Bacillati</taxon>
        <taxon>Bacillota</taxon>
        <taxon>Bacilli</taxon>
        <taxon>Lactobacillales</taxon>
        <taxon>Lactobacillaceae</taxon>
        <taxon>Limosilactobacillus</taxon>
    </lineage>
</organism>
<evidence type="ECO:0000313" key="3">
    <source>
        <dbReference type="Proteomes" id="UP000051412"/>
    </source>
</evidence>